<protein>
    <recommendedName>
        <fullName evidence="5">Lipoprotein</fullName>
    </recommendedName>
</protein>
<dbReference type="PROSITE" id="PS51257">
    <property type="entry name" value="PROKAR_LIPOPROTEIN"/>
    <property type="match status" value="1"/>
</dbReference>
<evidence type="ECO:0000313" key="4">
    <source>
        <dbReference type="Proteomes" id="UP000262882"/>
    </source>
</evidence>
<dbReference type="RefSeq" id="WP_117404561.1">
    <property type="nucleotide sequence ID" value="NZ_QVNQ01000014.1"/>
</dbReference>
<proteinExistence type="predicted"/>
<dbReference type="OrthoDB" id="3695075at2"/>
<reference evidence="3 4" key="1">
    <citation type="submission" date="2018-08" db="EMBL/GenBank/DDBJ databases">
        <title>Actinomadura spongicola sp. nov., isolated from marine sponge Leucetta chagosensis.</title>
        <authorList>
            <person name="Li L."/>
            <person name="Lin H.W."/>
        </authorList>
    </citation>
    <scope>NUCLEOTIDE SEQUENCE [LARGE SCALE GENOMIC DNA]</scope>
    <source>
        <strain evidence="3 4">LHW52907</strain>
    </source>
</reference>
<evidence type="ECO:0000256" key="2">
    <source>
        <dbReference type="SAM" id="SignalP"/>
    </source>
</evidence>
<feature type="chain" id="PRO_5016606003" description="Lipoprotein" evidence="2">
    <location>
        <begin position="21"/>
        <end position="192"/>
    </location>
</feature>
<gene>
    <name evidence="3" type="ORF">D0T12_32305</name>
</gene>
<accession>A0A372G8C3</accession>
<sequence length="192" mass="19125">MIRRSGFVVAMVAGAVVVSACGSGGSDDGPEAAGNPSSAGGAPSAAASPSAAADGPVFLGPTGYGTVQLGMSRDKAEATGLITVKTEPPGAMACGTFDLGKFPQKKSSAGGYFSAELGIASIFAVEDMRTPEGIALGSSAAEVEKAYPELRKGPNASSTVVPGNPKAVYTFLIDGGRVQELVLDLAQQTCHN</sequence>
<keyword evidence="2" id="KW-0732">Signal</keyword>
<comment type="caution">
    <text evidence="3">The sequence shown here is derived from an EMBL/GenBank/DDBJ whole genome shotgun (WGS) entry which is preliminary data.</text>
</comment>
<feature type="compositionally biased region" description="Low complexity" evidence="1">
    <location>
        <begin position="31"/>
        <end position="52"/>
    </location>
</feature>
<dbReference type="Proteomes" id="UP000262882">
    <property type="component" value="Unassembled WGS sequence"/>
</dbReference>
<evidence type="ECO:0008006" key="5">
    <source>
        <dbReference type="Google" id="ProtNLM"/>
    </source>
</evidence>
<dbReference type="AlphaFoldDB" id="A0A372G8C3"/>
<dbReference type="EMBL" id="QVNQ01000014">
    <property type="protein sequence ID" value="RFS81323.1"/>
    <property type="molecule type" value="Genomic_DNA"/>
</dbReference>
<evidence type="ECO:0000313" key="3">
    <source>
        <dbReference type="EMBL" id="RFS81323.1"/>
    </source>
</evidence>
<feature type="signal peptide" evidence="2">
    <location>
        <begin position="1"/>
        <end position="20"/>
    </location>
</feature>
<keyword evidence="4" id="KW-1185">Reference proteome</keyword>
<name>A0A372G8C3_9ACTN</name>
<organism evidence="3 4">
    <name type="scientific">Actinomadura spongiicola</name>
    <dbReference type="NCBI Taxonomy" id="2303421"/>
    <lineage>
        <taxon>Bacteria</taxon>
        <taxon>Bacillati</taxon>
        <taxon>Actinomycetota</taxon>
        <taxon>Actinomycetes</taxon>
        <taxon>Streptosporangiales</taxon>
        <taxon>Thermomonosporaceae</taxon>
        <taxon>Actinomadura</taxon>
    </lineage>
</organism>
<feature type="region of interest" description="Disordered" evidence="1">
    <location>
        <begin position="24"/>
        <end position="52"/>
    </location>
</feature>
<evidence type="ECO:0000256" key="1">
    <source>
        <dbReference type="SAM" id="MobiDB-lite"/>
    </source>
</evidence>